<dbReference type="PATRIC" id="fig|319653.3.peg.1233"/>
<dbReference type="EMBL" id="JQBY01000003">
    <property type="protein sequence ID" value="KRN83187.1"/>
    <property type="molecule type" value="Genomic_DNA"/>
</dbReference>
<proteinExistence type="predicted"/>
<evidence type="ECO:0000313" key="4">
    <source>
        <dbReference type="Proteomes" id="UP000182818"/>
    </source>
</evidence>
<dbReference type="SUPFAM" id="SSF52266">
    <property type="entry name" value="SGNH hydrolase"/>
    <property type="match status" value="1"/>
</dbReference>
<gene>
    <name evidence="1" type="ORF">IV87_GL001218</name>
    <name evidence="2" type="ORF">SAMN04487973_104159</name>
</gene>
<dbReference type="InterPro" id="IPR036514">
    <property type="entry name" value="SGNH_hydro_sf"/>
</dbReference>
<dbReference type="STRING" id="319653.SAMN04487973_104159"/>
<comment type="caution">
    <text evidence="1">The sequence shown here is derived from an EMBL/GenBank/DDBJ whole genome shotgun (WGS) entry which is preliminary data.</text>
</comment>
<evidence type="ECO:0000313" key="1">
    <source>
        <dbReference type="EMBL" id="KRN83187.1"/>
    </source>
</evidence>
<protein>
    <submittedName>
        <fullName evidence="2">GDSL-like Lipase/Acylhydrolase family</fullName>
    </submittedName>
</protein>
<dbReference type="RefSeq" id="WP_057805162.1">
    <property type="nucleotide sequence ID" value="NZ_BJYP01000038.1"/>
</dbReference>
<reference evidence="2 4" key="2">
    <citation type="submission" date="2016-10" db="EMBL/GenBank/DDBJ databases">
        <authorList>
            <person name="Varghese N."/>
            <person name="Submissions S."/>
        </authorList>
    </citation>
    <scope>NUCLEOTIDE SEQUENCE [LARGE SCALE GENOMIC DNA]</scope>
    <source>
        <strain evidence="2 4">CGMCC 1.3889</strain>
    </source>
</reference>
<dbReference type="Proteomes" id="UP000051749">
    <property type="component" value="Unassembled WGS sequence"/>
</dbReference>
<dbReference type="CDD" id="cd00229">
    <property type="entry name" value="SGNH_hydrolase"/>
    <property type="match status" value="1"/>
</dbReference>
<evidence type="ECO:0000313" key="2">
    <source>
        <dbReference type="EMBL" id="SER32913.1"/>
    </source>
</evidence>
<dbReference type="Proteomes" id="UP000182818">
    <property type="component" value="Unassembled WGS sequence"/>
</dbReference>
<dbReference type="GeneID" id="76042800"/>
<dbReference type="EMBL" id="FOGK01000004">
    <property type="protein sequence ID" value="SER32913.1"/>
    <property type="molecule type" value="Genomic_DNA"/>
</dbReference>
<keyword evidence="4" id="KW-1185">Reference proteome</keyword>
<sequence length="251" mass="28172">MKKFLLKTGMLAIGAIGIHKIPRPVKAFVLGNLPTYQPATETLNPSSLLYGKRIAFLGSSITYGAAAKGKSFVEYLQTKDGIIPTKSAISGTSLAGLEPKTYSSRLRTDFNVKSHYDLFVCQLSTNDGRAHKALGHITPSSQKNDFDRQTTIGAIEDTLSYVQAHFDCPVVFYTCVRKPDTDYEQLIKKLYQLQKKWQFSILDLWANPTLHHLNKSNPYLMMDDAHPTQMGYKQVWTPLFEAHLTKILANN</sequence>
<name>A0A0R2K118_9LACO</name>
<organism evidence="1 3">
    <name type="scientific">Pediococcus ethanolidurans</name>
    <dbReference type="NCBI Taxonomy" id="319653"/>
    <lineage>
        <taxon>Bacteria</taxon>
        <taxon>Bacillati</taxon>
        <taxon>Bacillota</taxon>
        <taxon>Bacilli</taxon>
        <taxon>Lactobacillales</taxon>
        <taxon>Lactobacillaceae</taxon>
        <taxon>Pediococcus</taxon>
    </lineage>
</organism>
<accession>A0A0R2K118</accession>
<dbReference type="AlphaFoldDB" id="A0A0R2K118"/>
<dbReference type="OrthoDB" id="2394030at2"/>
<reference evidence="1 3" key="1">
    <citation type="journal article" date="2015" name="Genome Announc.">
        <title>Expanding the biotechnology potential of lactobacilli through comparative genomics of 213 strains and associated genera.</title>
        <authorList>
            <person name="Sun Z."/>
            <person name="Harris H.M."/>
            <person name="McCann A."/>
            <person name="Guo C."/>
            <person name="Argimon S."/>
            <person name="Zhang W."/>
            <person name="Yang X."/>
            <person name="Jeffery I.B."/>
            <person name="Cooney J.C."/>
            <person name="Kagawa T.F."/>
            <person name="Liu W."/>
            <person name="Song Y."/>
            <person name="Salvetti E."/>
            <person name="Wrobel A."/>
            <person name="Rasinkangas P."/>
            <person name="Parkhill J."/>
            <person name="Rea M.C."/>
            <person name="O'Sullivan O."/>
            <person name="Ritari J."/>
            <person name="Douillard F.P."/>
            <person name="Paul Ross R."/>
            <person name="Yang R."/>
            <person name="Briner A.E."/>
            <person name="Felis G.E."/>
            <person name="de Vos W.M."/>
            <person name="Barrangou R."/>
            <person name="Klaenhammer T.R."/>
            <person name="Caufield P.W."/>
            <person name="Cui Y."/>
            <person name="Zhang H."/>
            <person name="O'Toole P.W."/>
        </authorList>
    </citation>
    <scope>NUCLEOTIDE SEQUENCE [LARGE SCALE GENOMIC DNA]</scope>
    <source>
        <strain evidence="1 3">DSM 22301</strain>
    </source>
</reference>
<dbReference type="Gene3D" id="3.40.50.1110">
    <property type="entry name" value="SGNH hydrolase"/>
    <property type="match status" value="1"/>
</dbReference>
<evidence type="ECO:0000313" key="3">
    <source>
        <dbReference type="Proteomes" id="UP000051749"/>
    </source>
</evidence>